<sequence>MKQTLNPNKGTPILCSLKHVKEKKKGNCAVRGGDFLCGWPRTDLSVPFPLDLQAIFSSFRPDDIYHGSNGSGGVYGSSVGTADSGHSVSGSAIPDVDHSGSRSKGGVAGNGPGGSGGGIGGGGNGPARGTARSPF</sequence>
<evidence type="ECO:0000256" key="1">
    <source>
        <dbReference type="SAM" id="MobiDB-lite"/>
    </source>
</evidence>
<feature type="region of interest" description="Disordered" evidence="1">
    <location>
        <begin position="75"/>
        <end position="135"/>
    </location>
</feature>
<dbReference type="AlphaFoldDB" id="A0AAV6U7K8"/>
<dbReference type="EMBL" id="JAFNEN010000576">
    <property type="protein sequence ID" value="KAG8180210.1"/>
    <property type="molecule type" value="Genomic_DNA"/>
</dbReference>
<name>A0AAV6U7K8_9ARAC</name>
<feature type="compositionally biased region" description="Gly residues" evidence="1">
    <location>
        <begin position="106"/>
        <end position="126"/>
    </location>
</feature>
<proteinExistence type="predicted"/>
<gene>
    <name evidence="2" type="ORF">JTE90_003166</name>
</gene>
<comment type="caution">
    <text evidence="2">The sequence shown here is derived from an EMBL/GenBank/DDBJ whole genome shotgun (WGS) entry which is preliminary data.</text>
</comment>
<dbReference type="Proteomes" id="UP000827092">
    <property type="component" value="Unassembled WGS sequence"/>
</dbReference>
<organism evidence="2 3">
    <name type="scientific">Oedothorax gibbosus</name>
    <dbReference type="NCBI Taxonomy" id="931172"/>
    <lineage>
        <taxon>Eukaryota</taxon>
        <taxon>Metazoa</taxon>
        <taxon>Ecdysozoa</taxon>
        <taxon>Arthropoda</taxon>
        <taxon>Chelicerata</taxon>
        <taxon>Arachnida</taxon>
        <taxon>Araneae</taxon>
        <taxon>Araneomorphae</taxon>
        <taxon>Entelegynae</taxon>
        <taxon>Araneoidea</taxon>
        <taxon>Linyphiidae</taxon>
        <taxon>Erigoninae</taxon>
        <taxon>Oedothorax</taxon>
    </lineage>
</organism>
<keyword evidence="3" id="KW-1185">Reference proteome</keyword>
<accession>A0AAV6U7K8</accession>
<evidence type="ECO:0000313" key="2">
    <source>
        <dbReference type="EMBL" id="KAG8180210.1"/>
    </source>
</evidence>
<reference evidence="2 3" key="1">
    <citation type="journal article" date="2022" name="Nat. Ecol. Evol.">
        <title>A masculinizing supergene underlies an exaggerated male reproductive morph in a spider.</title>
        <authorList>
            <person name="Hendrickx F."/>
            <person name="De Corte Z."/>
            <person name="Sonet G."/>
            <person name="Van Belleghem S.M."/>
            <person name="Kostlbacher S."/>
            <person name="Vangestel C."/>
        </authorList>
    </citation>
    <scope>NUCLEOTIDE SEQUENCE [LARGE SCALE GENOMIC DNA]</scope>
    <source>
        <strain evidence="2">W744_W776</strain>
    </source>
</reference>
<evidence type="ECO:0000313" key="3">
    <source>
        <dbReference type="Proteomes" id="UP000827092"/>
    </source>
</evidence>
<protein>
    <submittedName>
        <fullName evidence="2">Uncharacterized protein</fullName>
    </submittedName>
</protein>